<dbReference type="Gene3D" id="3.90.550.10">
    <property type="entry name" value="Spore Coat Polysaccharide Biosynthesis Protein SpsA, Chain A"/>
    <property type="match status" value="1"/>
</dbReference>
<dbReference type="InterPro" id="IPR025877">
    <property type="entry name" value="MobA-like_NTP_Trfase"/>
</dbReference>
<dbReference type="SUPFAM" id="SSF53448">
    <property type="entry name" value="Nucleotide-diphospho-sugar transferases"/>
    <property type="match status" value="1"/>
</dbReference>
<accession>A0A840UIL5</accession>
<keyword evidence="1" id="KW-0808">Transferase</keyword>
<dbReference type="CDD" id="cd02523">
    <property type="entry name" value="PC_cytidylyltransferase"/>
    <property type="match status" value="1"/>
</dbReference>
<gene>
    <name evidence="5" type="ORF">HNR38_003068</name>
</gene>
<dbReference type="RefSeq" id="WP_183705878.1">
    <property type="nucleotide sequence ID" value="NZ_JACHFE010000009.1"/>
</dbReference>
<evidence type="ECO:0000256" key="3">
    <source>
        <dbReference type="ARBA" id="ARBA00022842"/>
    </source>
</evidence>
<feature type="domain" description="MobA-like NTP transferase" evidence="4">
    <location>
        <begin position="3"/>
        <end position="126"/>
    </location>
</feature>
<keyword evidence="5" id="KW-0418">Kinase</keyword>
<name>A0A840UIL5_9GAMM</name>
<dbReference type="PANTHER" id="PTHR43584:SF8">
    <property type="entry name" value="N-ACETYLMURAMATE ALPHA-1-PHOSPHATE URIDYLYLTRANSFERASE"/>
    <property type="match status" value="1"/>
</dbReference>
<proteinExistence type="predicted"/>
<reference evidence="5 6" key="1">
    <citation type="submission" date="2020-08" db="EMBL/GenBank/DDBJ databases">
        <title>Genomic Encyclopedia of Type Strains, Phase IV (KMG-IV): sequencing the most valuable type-strain genomes for metagenomic binning, comparative biology and taxonomic classification.</title>
        <authorList>
            <person name="Goeker M."/>
        </authorList>
    </citation>
    <scope>NUCLEOTIDE SEQUENCE [LARGE SCALE GENOMIC DNA]</scope>
    <source>
        <strain evidence="5 6">DSM 22359</strain>
    </source>
</reference>
<evidence type="ECO:0000256" key="1">
    <source>
        <dbReference type="ARBA" id="ARBA00022679"/>
    </source>
</evidence>
<dbReference type="Pfam" id="PF12804">
    <property type="entry name" value="NTP_transf_3"/>
    <property type="match status" value="1"/>
</dbReference>
<dbReference type="InterPro" id="IPR050065">
    <property type="entry name" value="GlmU-like"/>
</dbReference>
<keyword evidence="3" id="KW-0460">Magnesium</keyword>
<dbReference type="GO" id="GO:0016301">
    <property type="term" value="F:kinase activity"/>
    <property type="evidence" value="ECO:0007669"/>
    <property type="project" value="UniProtKB-KW"/>
</dbReference>
<evidence type="ECO:0000313" key="5">
    <source>
        <dbReference type="EMBL" id="MBB5322561.1"/>
    </source>
</evidence>
<keyword evidence="6" id="KW-1185">Reference proteome</keyword>
<dbReference type="InterPro" id="IPR029044">
    <property type="entry name" value="Nucleotide-diphossugar_trans"/>
</dbReference>
<dbReference type="Proteomes" id="UP000591735">
    <property type="component" value="Unassembled WGS sequence"/>
</dbReference>
<protein>
    <submittedName>
        <fullName evidence="5">Choline kinase</fullName>
    </submittedName>
</protein>
<dbReference type="GO" id="GO:0016779">
    <property type="term" value="F:nucleotidyltransferase activity"/>
    <property type="evidence" value="ECO:0007669"/>
    <property type="project" value="UniProtKB-KW"/>
</dbReference>
<organism evidence="5 6">
    <name type="scientific">Marinobacter oulmenensis</name>
    <dbReference type="NCBI Taxonomy" id="643747"/>
    <lineage>
        <taxon>Bacteria</taxon>
        <taxon>Pseudomonadati</taxon>
        <taxon>Pseudomonadota</taxon>
        <taxon>Gammaproteobacteria</taxon>
        <taxon>Pseudomonadales</taxon>
        <taxon>Marinobacteraceae</taxon>
        <taxon>Marinobacter</taxon>
    </lineage>
</organism>
<comment type="caution">
    <text evidence="5">The sequence shown here is derived from an EMBL/GenBank/DDBJ whole genome shotgun (WGS) entry which is preliminary data.</text>
</comment>
<dbReference type="AlphaFoldDB" id="A0A840UIL5"/>
<keyword evidence="2" id="KW-0548">Nucleotidyltransferase</keyword>
<sequence length="253" mass="28439">MRAIILAAGQGTRLRPLTDSRPKCLVELAGQPMVHWQLEVLSQAGISDVHLVGGYRSETLTDLPVTLHHNARFEQTNMVHTLFCALEAMQGDSDLLIAYGDIVYEPRVLAKVLACDAPVCVAADRAWHDYWLARMDDPLSDAESFRMDDNGRITELGRVPGSVEEVQAQYLGLIKVRKDRVQDFVQFWKGLEPNVSYAGECRDTMYMTTFLQLLINGGWEVKAALTDNGWLEVDEPSDLQLADSTFWRPTSRL</sequence>
<evidence type="ECO:0000313" key="6">
    <source>
        <dbReference type="Proteomes" id="UP000591735"/>
    </source>
</evidence>
<evidence type="ECO:0000259" key="4">
    <source>
        <dbReference type="Pfam" id="PF12804"/>
    </source>
</evidence>
<evidence type="ECO:0000256" key="2">
    <source>
        <dbReference type="ARBA" id="ARBA00022695"/>
    </source>
</evidence>
<dbReference type="EMBL" id="JACHFE010000009">
    <property type="protein sequence ID" value="MBB5322561.1"/>
    <property type="molecule type" value="Genomic_DNA"/>
</dbReference>
<dbReference type="PANTHER" id="PTHR43584">
    <property type="entry name" value="NUCLEOTIDYL TRANSFERASE"/>
    <property type="match status" value="1"/>
</dbReference>